<dbReference type="Proteomes" id="UP000535543">
    <property type="component" value="Unassembled WGS sequence"/>
</dbReference>
<keyword evidence="4" id="KW-1185">Reference proteome</keyword>
<proteinExistence type="predicted"/>
<dbReference type="EC" id="1.-.-.-" evidence="3"/>
<dbReference type="InterPro" id="IPR050564">
    <property type="entry name" value="F420-G6PD/mer"/>
</dbReference>
<comment type="caution">
    <text evidence="3">The sequence shown here is derived from an EMBL/GenBank/DDBJ whole genome shotgun (WGS) entry which is preliminary data.</text>
</comment>
<keyword evidence="1 3" id="KW-0560">Oxidoreductase</keyword>
<name>A0A848K4G7_9NOCA</name>
<dbReference type="Pfam" id="PF00296">
    <property type="entry name" value="Bac_luciferase"/>
    <property type="match status" value="1"/>
</dbReference>
<dbReference type="RefSeq" id="WP_169584277.1">
    <property type="nucleotide sequence ID" value="NZ_VCQU01000001.1"/>
</dbReference>
<dbReference type="InterPro" id="IPR011251">
    <property type="entry name" value="Luciferase-like_dom"/>
</dbReference>
<dbReference type="CDD" id="cd01097">
    <property type="entry name" value="Tetrahydromethanopterin_reductase"/>
    <property type="match status" value="1"/>
</dbReference>
<evidence type="ECO:0000313" key="4">
    <source>
        <dbReference type="Proteomes" id="UP000535543"/>
    </source>
</evidence>
<gene>
    <name evidence="3" type="ORF">FGL95_00800</name>
</gene>
<dbReference type="InterPro" id="IPR019910">
    <property type="entry name" value="Lucif-like_OxRdtase_MSMEG_4879"/>
</dbReference>
<reference evidence="3 4" key="1">
    <citation type="submission" date="2019-05" db="EMBL/GenBank/DDBJ databases">
        <authorList>
            <person name="Lee S.D."/>
        </authorList>
    </citation>
    <scope>NUCLEOTIDE SEQUENCE [LARGE SCALE GENOMIC DNA]</scope>
    <source>
        <strain evidence="3 4">YC2-7</strain>
    </source>
</reference>
<reference evidence="3 4" key="2">
    <citation type="submission" date="2020-06" db="EMBL/GenBank/DDBJ databases">
        <title>Antribacter stalactiti gen. nov., sp. nov., a new member of the family Nacardiaceae isolated from a cave.</title>
        <authorList>
            <person name="Kim I.S."/>
        </authorList>
    </citation>
    <scope>NUCLEOTIDE SEQUENCE [LARGE SCALE GENOMIC DNA]</scope>
    <source>
        <strain evidence="3 4">YC2-7</strain>
    </source>
</reference>
<evidence type="ECO:0000259" key="2">
    <source>
        <dbReference type="Pfam" id="PF00296"/>
    </source>
</evidence>
<dbReference type="AlphaFoldDB" id="A0A848K4G7"/>
<dbReference type="NCBIfam" id="TIGR03564">
    <property type="entry name" value="F420_MSMEG_4879"/>
    <property type="match status" value="1"/>
</dbReference>
<dbReference type="PANTHER" id="PTHR43244">
    <property type="match status" value="1"/>
</dbReference>
<dbReference type="InterPro" id="IPR036661">
    <property type="entry name" value="Luciferase-like_sf"/>
</dbReference>
<dbReference type="SUPFAM" id="SSF51679">
    <property type="entry name" value="Bacterial luciferase-like"/>
    <property type="match status" value="1"/>
</dbReference>
<sequence>MKIGVFTQEATVDKIVERVRDAHDRGFARAWLPQIFQLDALTAIAVAAREVPEIGLGTAVVPTYPRHPFALAQQALTTQQTAGGRLSLGIGLSHRVVIEGMLGMKWGEVRHLREYLAILMPLLHGEKADFAGDTLTGRLELDIAADPVPVLVAALGPKLLDLAGRTTDGTVTWMTGLDTLSSYVVPSIRAGATAAGRPDPQVVASLPVAVTDDEETARKVAAKAFSVYNHLPSYRAMLDREGAGGPADVAIVGDEATVKARIAEFADAGVTEFVVVPYFERERTLDLAATLV</sequence>
<dbReference type="EMBL" id="VCQU01000001">
    <property type="protein sequence ID" value="NMN93573.1"/>
    <property type="molecule type" value="Genomic_DNA"/>
</dbReference>
<feature type="domain" description="Luciferase-like" evidence="2">
    <location>
        <begin position="9"/>
        <end position="272"/>
    </location>
</feature>
<evidence type="ECO:0000256" key="1">
    <source>
        <dbReference type="ARBA" id="ARBA00023002"/>
    </source>
</evidence>
<protein>
    <submittedName>
        <fullName evidence="3">TIGR03564 family F420-dependent LLM class oxidoreductase</fullName>
        <ecNumber evidence="3">1.-.-.-</ecNumber>
    </submittedName>
</protein>
<organism evidence="3 4">
    <name type="scientific">Antrihabitans stalactiti</name>
    <dbReference type="NCBI Taxonomy" id="2584121"/>
    <lineage>
        <taxon>Bacteria</taxon>
        <taxon>Bacillati</taxon>
        <taxon>Actinomycetota</taxon>
        <taxon>Actinomycetes</taxon>
        <taxon>Mycobacteriales</taxon>
        <taxon>Nocardiaceae</taxon>
        <taxon>Antrihabitans</taxon>
    </lineage>
</organism>
<dbReference type="PANTHER" id="PTHR43244:SF1">
    <property type="entry name" value="5,10-METHYLENETETRAHYDROMETHANOPTERIN REDUCTASE"/>
    <property type="match status" value="1"/>
</dbReference>
<dbReference type="Gene3D" id="3.20.20.30">
    <property type="entry name" value="Luciferase-like domain"/>
    <property type="match status" value="1"/>
</dbReference>
<accession>A0A848K4G7</accession>
<dbReference type="GO" id="GO:0016705">
    <property type="term" value="F:oxidoreductase activity, acting on paired donors, with incorporation or reduction of molecular oxygen"/>
    <property type="evidence" value="ECO:0007669"/>
    <property type="project" value="InterPro"/>
</dbReference>
<evidence type="ECO:0000313" key="3">
    <source>
        <dbReference type="EMBL" id="NMN93573.1"/>
    </source>
</evidence>